<comment type="catalytic activity">
    <reaction evidence="13 14">
        <text>coproporphyrinogen III + 2 S-adenosyl-L-methionine = protoporphyrinogen IX + 2 5'-deoxyadenosine + 2 L-methionine + 2 CO2</text>
        <dbReference type="Rhea" id="RHEA:15425"/>
        <dbReference type="ChEBI" id="CHEBI:16526"/>
        <dbReference type="ChEBI" id="CHEBI:17319"/>
        <dbReference type="ChEBI" id="CHEBI:57307"/>
        <dbReference type="ChEBI" id="CHEBI:57309"/>
        <dbReference type="ChEBI" id="CHEBI:57844"/>
        <dbReference type="ChEBI" id="CHEBI:59789"/>
        <dbReference type="EC" id="1.3.98.3"/>
    </reaction>
</comment>
<feature type="binding site" evidence="15">
    <location>
        <position position="172"/>
    </location>
    <ligand>
        <name>S-adenosyl-L-methionine</name>
        <dbReference type="ChEBI" id="CHEBI:59789"/>
        <label>2</label>
    </ligand>
</feature>
<reference evidence="18 19" key="1">
    <citation type="journal article" date="2019" name="ISME J.">
        <title>Candidatus Macondimonas diazotrophica, a novel gammaproteobacterial genus dominating crude-oil-contaminated coastal sediments.</title>
        <authorList>
            <person name="Karthikeyan S."/>
            <person name="Konstantinidis K."/>
        </authorList>
    </citation>
    <scope>NUCLEOTIDE SEQUENCE [LARGE SCALE GENOMIC DNA]</scope>
    <source>
        <strain evidence="18 19">KTK01</strain>
    </source>
</reference>
<dbReference type="Proteomes" id="UP000297890">
    <property type="component" value="Unassembled WGS sequence"/>
</dbReference>
<dbReference type="Gene3D" id="3.20.20.70">
    <property type="entry name" value="Aldolase class I"/>
    <property type="match status" value="1"/>
</dbReference>
<dbReference type="Pfam" id="PF04055">
    <property type="entry name" value="Radical_SAM"/>
    <property type="match status" value="1"/>
</dbReference>
<keyword evidence="11 14" id="KW-0411">Iron-sulfur</keyword>
<evidence type="ECO:0000256" key="7">
    <source>
        <dbReference type="ARBA" id="ARBA00022691"/>
    </source>
</evidence>
<feature type="binding site" evidence="16">
    <location>
        <position position="65"/>
    </location>
    <ligand>
        <name>[4Fe-4S] cluster</name>
        <dbReference type="ChEBI" id="CHEBI:49883"/>
        <note>4Fe-4S-S-AdoMet</note>
    </ligand>
</feature>
<dbReference type="RefSeq" id="WP_135280398.1">
    <property type="nucleotide sequence ID" value="NZ_SRIO01000001.1"/>
</dbReference>
<feature type="binding site" evidence="15">
    <location>
        <position position="112"/>
    </location>
    <ligand>
        <name>S-adenosyl-L-methionine</name>
        <dbReference type="ChEBI" id="CHEBI:59789"/>
        <label>1</label>
    </ligand>
</feature>
<evidence type="ECO:0000256" key="5">
    <source>
        <dbReference type="ARBA" id="ARBA00022485"/>
    </source>
</evidence>
<keyword evidence="10 14" id="KW-0408">Iron</keyword>
<evidence type="ECO:0000256" key="15">
    <source>
        <dbReference type="PIRSR" id="PIRSR000167-1"/>
    </source>
</evidence>
<keyword evidence="9 14" id="KW-0560">Oxidoreductase</keyword>
<dbReference type="PROSITE" id="PS51918">
    <property type="entry name" value="RADICAL_SAM"/>
    <property type="match status" value="1"/>
</dbReference>
<accession>A0A4Z0FBX4</accession>
<evidence type="ECO:0000313" key="18">
    <source>
        <dbReference type="EMBL" id="TFZ84039.1"/>
    </source>
</evidence>
<dbReference type="GO" id="GO:0046872">
    <property type="term" value="F:metal ion binding"/>
    <property type="evidence" value="ECO:0007669"/>
    <property type="project" value="UniProtKB-KW"/>
</dbReference>
<feature type="domain" description="Radical SAM core" evidence="17">
    <location>
        <begin position="46"/>
        <end position="281"/>
    </location>
</feature>
<feature type="binding site" evidence="15">
    <location>
        <position position="209"/>
    </location>
    <ligand>
        <name>S-adenosyl-L-methionine</name>
        <dbReference type="ChEBI" id="CHEBI:59789"/>
        <label>2</label>
    </ligand>
</feature>
<evidence type="ECO:0000256" key="10">
    <source>
        <dbReference type="ARBA" id="ARBA00023004"/>
    </source>
</evidence>
<evidence type="ECO:0000256" key="9">
    <source>
        <dbReference type="ARBA" id="ARBA00023002"/>
    </source>
</evidence>
<dbReference type="UniPathway" id="UPA00251">
    <property type="reaction ID" value="UER00323"/>
</dbReference>
<feature type="binding site" evidence="15">
    <location>
        <position position="184"/>
    </location>
    <ligand>
        <name>S-adenosyl-L-methionine</name>
        <dbReference type="ChEBI" id="CHEBI:59789"/>
        <label>2</label>
    </ligand>
</feature>
<organism evidence="18 19">
    <name type="scientific">Candidatus Macondimonas diazotrophica</name>
    <dbReference type="NCBI Taxonomy" id="2305248"/>
    <lineage>
        <taxon>Bacteria</taxon>
        <taxon>Pseudomonadati</taxon>
        <taxon>Pseudomonadota</taxon>
        <taxon>Gammaproteobacteria</taxon>
        <taxon>Chromatiales</taxon>
        <taxon>Ectothiorhodospiraceae</taxon>
        <taxon>Candidatus Macondimonas</taxon>
    </lineage>
</organism>
<dbReference type="GO" id="GO:0051989">
    <property type="term" value="F:coproporphyrinogen dehydrogenase activity"/>
    <property type="evidence" value="ECO:0007669"/>
    <property type="project" value="UniProtKB-EC"/>
</dbReference>
<dbReference type="InterPro" id="IPR058240">
    <property type="entry name" value="rSAM_sf"/>
</dbReference>
<dbReference type="Gene3D" id="1.10.10.920">
    <property type="match status" value="1"/>
</dbReference>
<dbReference type="InterPro" id="IPR006638">
    <property type="entry name" value="Elp3/MiaA/NifB-like_rSAM"/>
</dbReference>
<sequence length="457" mass="50990">MTPADIFDAALVSRYDTRGPRYTSYPTADRFHPGFGAGEHQRALRTRAAAPLSLYLHIPFCPSPCFYCGCHREITRQPEHIRHYLDSLAQEIALKAAMLENPEAVVQVHFGGGSPTFLTTEQLAQVVSVLRAHFRFAPTVEMSIEADPRNLDAMDLGTLSNIGFNRISIGVQDFDPVVQSAINRHQSYAQTEQIIKSARRAGFDSVSLDLIYGLPYQEPERFDVTLNQVVELNPDRVALYSYAHLPGRFKAQRRIPVDALPHPDAKLRLLAQAVARLTTADYRHIGMDHFAKPHDSLAIALLEGRLHRNFQGYSTLGGCDLIGLGVSAISQIGSCYAQNTKDLKDYTACLNQRDLPIRRGIALTREDLLRQDVIQQLMCQGRVAYDDIRARHGIDFSAYFTDELRALGSAAADGLVRITTKALEVTPQGRYLLRAVAFPFDAYLNRNPTTTSHSRLI</sequence>
<feature type="binding site" evidence="15">
    <location>
        <begin position="67"/>
        <end position="69"/>
    </location>
    <ligand>
        <name>S-adenosyl-L-methionine</name>
        <dbReference type="ChEBI" id="CHEBI:59789"/>
        <label>2</label>
    </ligand>
</feature>
<dbReference type="PANTHER" id="PTHR13932:SF6">
    <property type="entry name" value="OXYGEN-INDEPENDENT COPROPORPHYRINOGEN III OXIDASE"/>
    <property type="match status" value="1"/>
</dbReference>
<dbReference type="SFLD" id="SFLDS00029">
    <property type="entry name" value="Radical_SAM"/>
    <property type="match status" value="1"/>
</dbReference>
<dbReference type="NCBIfam" id="TIGR00538">
    <property type="entry name" value="hemN"/>
    <property type="match status" value="1"/>
</dbReference>
<dbReference type="SFLD" id="SFLDG01065">
    <property type="entry name" value="anaerobic_coproporphyrinogen-I"/>
    <property type="match status" value="1"/>
</dbReference>
<evidence type="ECO:0000313" key="19">
    <source>
        <dbReference type="Proteomes" id="UP000297890"/>
    </source>
</evidence>
<dbReference type="SUPFAM" id="SSF102114">
    <property type="entry name" value="Radical SAM enzymes"/>
    <property type="match status" value="1"/>
</dbReference>
<feature type="binding site" evidence="15">
    <location>
        <position position="55"/>
    </location>
    <ligand>
        <name>S-adenosyl-L-methionine</name>
        <dbReference type="ChEBI" id="CHEBI:59789"/>
        <label>1</label>
    </ligand>
</feature>
<evidence type="ECO:0000256" key="11">
    <source>
        <dbReference type="ARBA" id="ARBA00023014"/>
    </source>
</evidence>
<dbReference type="PIRSF" id="PIRSF000167">
    <property type="entry name" value="HemN"/>
    <property type="match status" value="1"/>
</dbReference>
<evidence type="ECO:0000256" key="12">
    <source>
        <dbReference type="ARBA" id="ARBA00023244"/>
    </source>
</evidence>
<evidence type="ECO:0000256" key="1">
    <source>
        <dbReference type="ARBA" id="ARBA00004496"/>
    </source>
</evidence>
<protein>
    <recommendedName>
        <fullName evidence="14">Coproporphyrinogen-III oxidase</fullName>
        <ecNumber evidence="14">1.3.98.3</ecNumber>
    </recommendedName>
</protein>
<gene>
    <name evidence="18" type="primary">hemN</name>
    <name evidence="18" type="ORF">E4680_00380</name>
</gene>
<feature type="binding site" evidence="15">
    <location>
        <position position="243"/>
    </location>
    <ligand>
        <name>S-adenosyl-L-methionine</name>
        <dbReference type="ChEBI" id="CHEBI:59789"/>
        <label>2</label>
    </ligand>
</feature>
<evidence type="ECO:0000259" key="17">
    <source>
        <dbReference type="PROSITE" id="PS51918"/>
    </source>
</evidence>
<evidence type="ECO:0000256" key="16">
    <source>
        <dbReference type="PIRSR" id="PIRSR000167-2"/>
    </source>
</evidence>
<keyword evidence="7 14" id="KW-0949">S-adenosyl-L-methionine</keyword>
<evidence type="ECO:0000256" key="6">
    <source>
        <dbReference type="ARBA" id="ARBA00022490"/>
    </source>
</evidence>
<evidence type="ECO:0000256" key="8">
    <source>
        <dbReference type="ARBA" id="ARBA00022723"/>
    </source>
</evidence>
<keyword evidence="12 14" id="KW-0627">Porphyrin biosynthesis</keyword>
<dbReference type="EC" id="1.3.98.3" evidence="14"/>
<keyword evidence="8 14" id="KW-0479">Metal-binding</keyword>
<comment type="subunit">
    <text evidence="4">Monomer.</text>
</comment>
<dbReference type="InterPro" id="IPR007197">
    <property type="entry name" value="rSAM"/>
</dbReference>
<feature type="binding site" evidence="16">
    <location>
        <position position="68"/>
    </location>
    <ligand>
        <name>[4Fe-4S] cluster</name>
        <dbReference type="ChEBI" id="CHEBI:49883"/>
        <note>4Fe-4S-S-AdoMet</note>
    </ligand>
</feature>
<comment type="subcellular location">
    <subcellularLocation>
        <location evidence="1 14">Cytoplasm</location>
    </subcellularLocation>
</comment>
<dbReference type="GO" id="GO:0004109">
    <property type="term" value="F:coproporphyrinogen oxidase activity"/>
    <property type="evidence" value="ECO:0007669"/>
    <property type="project" value="InterPro"/>
</dbReference>
<dbReference type="SMART" id="SM00729">
    <property type="entry name" value="Elp3"/>
    <property type="match status" value="1"/>
</dbReference>
<dbReference type="InterPro" id="IPR004558">
    <property type="entry name" value="Coprogen_oxidase_HemN"/>
</dbReference>
<dbReference type="EMBL" id="SRIO01000001">
    <property type="protein sequence ID" value="TFZ84039.1"/>
    <property type="molecule type" value="Genomic_DNA"/>
</dbReference>
<evidence type="ECO:0000256" key="2">
    <source>
        <dbReference type="ARBA" id="ARBA00004785"/>
    </source>
</evidence>
<dbReference type="InterPro" id="IPR013785">
    <property type="entry name" value="Aldolase_TIM"/>
</dbReference>
<evidence type="ECO:0000256" key="3">
    <source>
        <dbReference type="ARBA" id="ARBA00005493"/>
    </source>
</evidence>
<feature type="binding site" evidence="15">
    <location>
        <position position="329"/>
    </location>
    <ligand>
        <name>S-adenosyl-L-methionine</name>
        <dbReference type="ChEBI" id="CHEBI:59789"/>
        <label>1</label>
    </ligand>
</feature>
<dbReference type="InterPro" id="IPR010723">
    <property type="entry name" value="HemN_C"/>
</dbReference>
<dbReference type="GO" id="GO:0051539">
    <property type="term" value="F:4 iron, 4 sulfur cluster binding"/>
    <property type="evidence" value="ECO:0007669"/>
    <property type="project" value="UniProtKB-KW"/>
</dbReference>
<keyword evidence="5 14" id="KW-0004">4Fe-4S</keyword>
<feature type="binding site" evidence="15">
    <location>
        <position position="145"/>
    </location>
    <ligand>
        <name>S-adenosyl-L-methionine</name>
        <dbReference type="ChEBI" id="CHEBI:59789"/>
        <label>1</label>
    </ligand>
</feature>
<dbReference type="GO" id="GO:0006782">
    <property type="term" value="P:protoporphyrinogen IX biosynthetic process"/>
    <property type="evidence" value="ECO:0007669"/>
    <property type="project" value="UniProtKB-UniPathway"/>
</dbReference>
<dbReference type="AlphaFoldDB" id="A0A4Z0FBX4"/>
<evidence type="ECO:0000256" key="14">
    <source>
        <dbReference type="PIRNR" id="PIRNR000167"/>
    </source>
</evidence>
<comment type="cofactor">
    <cofactor evidence="14 16">
        <name>[4Fe-4S] cluster</name>
        <dbReference type="ChEBI" id="CHEBI:49883"/>
    </cofactor>
    <text evidence="14 16">Binds 1 [4Fe-4S] cluster. The cluster is coordinated with 3 cysteines and an exchangeable S-adenosyl-L-methionine.</text>
</comment>
<dbReference type="GO" id="GO:0005737">
    <property type="term" value="C:cytoplasm"/>
    <property type="evidence" value="ECO:0007669"/>
    <property type="project" value="UniProtKB-SubCell"/>
</dbReference>
<dbReference type="OrthoDB" id="9808022at2"/>
<evidence type="ECO:0000256" key="13">
    <source>
        <dbReference type="ARBA" id="ARBA00048321"/>
    </source>
</evidence>
<proteinExistence type="inferred from homology"/>
<evidence type="ECO:0000256" key="4">
    <source>
        <dbReference type="ARBA" id="ARBA00011245"/>
    </source>
</evidence>
<dbReference type="InterPro" id="IPR034505">
    <property type="entry name" value="Coproporphyrinogen-III_oxidase"/>
</dbReference>
<comment type="similarity">
    <text evidence="3 14">Belongs to the anaerobic coproporphyrinogen-III oxidase family.</text>
</comment>
<dbReference type="Pfam" id="PF06969">
    <property type="entry name" value="HemN_C"/>
    <property type="match status" value="1"/>
</dbReference>
<keyword evidence="6 14" id="KW-0963">Cytoplasm</keyword>
<dbReference type="PANTHER" id="PTHR13932">
    <property type="entry name" value="COPROPORPHYRINIGEN III OXIDASE"/>
    <property type="match status" value="1"/>
</dbReference>
<name>A0A4Z0FBX4_9GAMM</name>
<comment type="caution">
    <text evidence="18">The sequence shown here is derived from an EMBL/GenBank/DDBJ whole genome shotgun (WGS) entry which is preliminary data.</text>
</comment>
<feature type="binding site" evidence="16">
    <location>
        <position position="61"/>
    </location>
    <ligand>
        <name>[4Fe-4S] cluster</name>
        <dbReference type="ChEBI" id="CHEBI:49883"/>
        <note>4Fe-4S-S-AdoMet</note>
    </ligand>
</feature>
<dbReference type="CDD" id="cd01335">
    <property type="entry name" value="Radical_SAM"/>
    <property type="match status" value="1"/>
</dbReference>
<comment type="pathway">
    <text evidence="2 14">Porphyrin-containing compound metabolism; protoporphyrin-IX biosynthesis; protoporphyrinogen-IX from coproporphyrinogen-III (AdoMet route): step 1/1.</text>
</comment>
<keyword evidence="19" id="KW-1185">Reference proteome</keyword>